<evidence type="ECO:0000313" key="2">
    <source>
        <dbReference type="EMBL" id="SCU65839.1"/>
    </source>
</evidence>
<dbReference type="EMBL" id="CZPT02000424">
    <property type="protein sequence ID" value="SCU65839.1"/>
    <property type="molecule type" value="Genomic_DNA"/>
</dbReference>
<dbReference type="GeneID" id="92381699"/>
<keyword evidence="3" id="KW-1185">Reference proteome</keyword>
<name>A0A1G4I248_TRYEQ</name>
<proteinExistence type="predicted"/>
<dbReference type="RefSeq" id="XP_067077368.1">
    <property type="nucleotide sequence ID" value="XM_067221267.1"/>
</dbReference>
<dbReference type="Proteomes" id="UP000195570">
    <property type="component" value="Unassembled WGS sequence"/>
</dbReference>
<dbReference type="VEuPathDB" id="TriTrypDB:TEOVI_000776500"/>
<gene>
    <name evidence="2" type="ORF">TEOVI_000776500</name>
</gene>
<reference evidence="2" key="1">
    <citation type="submission" date="2016-09" db="EMBL/GenBank/DDBJ databases">
        <authorList>
            <person name="Hebert L."/>
            <person name="Moumen B."/>
        </authorList>
    </citation>
    <scope>NUCLEOTIDE SEQUENCE [LARGE SCALE GENOMIC DNA]</scope>
    <source>
        <strain evidence="2">OVI</strain>
    </source>
</reference>
<feature type="region of interest" description="Disordered" evidence="1">
    <location>
        <begin position="481"/>
        <end position="504"/>
    </location>
</feature>
<evidence type="ECO:0000313" key="3">
    <source>
        <dbReference type="Proteomes" id="UP000195570"/>
    </source>
</evidence>
<sequence>MVLHVILLGTYSHSPPTRNDLLYSLRKHSQRSYHATSSYLWTEDNLFSNLTPLSLPETLFSSGTHRCGYYAFEAYLSLGGNDEDTRVTAMMLLDLTEAIQGLTAAVTESEGTVKGEEEEEEETDVLLLELADIIENSEGTRGEYLSRWGAEEYDYHQRMVGRVIMMGGSVFVVPLRPNGQLRPRQKSLKQQSLRDKCYERLEPLLTLLEVDDSVRKRFLEEEMTEALQVWAHRVASTMREGSWHLAVVAVPAPVAELVDKNPTLARAALLHHTARQPLHWLRNGALAPTQYSGAESMVRGVVEEYRMLTQSGCYVRVPLRIPRYIFAHLHCSAAPPSLISTPLCATTYFPQQRSASGGDESCVAVEATEEELLHGLQLTIALQRLRREVAGPHAAVIESFLKDVKKGGGGNLQESNESGEDIFSQRYLCNLRRKVMNVPTLRSHSTSWLYAYAQEAERLQTLTGDDVNRLDDYLFNDGASVCSGSDNTTESNEEETGRSHAVYPSERDETDVLLQLKEMEHIMELSTREAVLGGSGGERSELKKVASNALFLNTVHMLSQDSSL</sequence>
<comment type="caution">
    <text evidence="2">The sequence shown here is derived from an EMBL/GenBank/DDBJ whole genome shotgun (WGS) entry which is preliminary data.</text>
</comment>
<organism evidence="2 3">
    <name type="scientific">Trypanosoma equiperdum</name>
    <dbReference type="NCBI Taxonomy" id="5694"/>
    <lineage>
        <taxon>Eukaryota</taxon>
        <taxon>Discoba</taxon>
        <taxon>Euglenozoa</taxon>
        <taxon>Kinetoplastea</taxon>
        <taxon>Metakinetoplastina</taxon>
        <taxon>Trypanosomatida</taxon>
        <taxon>Trypanosomatidae</taxon>
        <taxon>Trypanosoma</taxon>
    </lineage>
</organism>
<dbReference type="AlphaFoldDB" id="A0A1G4I248"/>
<accession>A0A1G4I248</accession>
<evidence type="ECO:0000256" key="1">
    <source>
        <dbReference type="SAM" id="MobiDB-lite"/>
    </source>
</evidence>
<protein>
    <submittedName>
        <fullName evidence="2">Uncharacterized protein</fullName>
    </submittedName>
</protein>